<gene>
    <name evidence="3" type="ORF">IV203_013048</name>
</gene>
<feature type="compositionally biased region" description="Polar residues" evidence="1">
    <location>
        <begin position="29"/>
        <end position="45"/>
    </location>
</feature>
<keyword evidence="4" id="KW-1185">Reference proteome</keyword>
<evidence type="ECO:0000259" key="2">
    <source>
        <dbReference type="Pfam" id="PF01167"/>
    </source>
</evidence>
<reference evidence="3" key="2">
    <citation type="submission" date="2021-04" db="EMBL/GenBank/DDBJ databases">
        <authorList>
            <person name="Podell S."/>
        </authorList>
    </citation>
    <scope>NUCLEOTIDE SEQUENCE</scope>
    <source>
        <strain evidence="3">Hildebrandi</strain>
    </source>
</reference>
<organism evidence="3 4">
    <name type="scientific">Nitzschia inconspicua</name>
    <dbReference type="NCBI Taxonomy" id="303405"/>
    <lineage>
        <taxon>Eukaryota</taxon>
        <taxon>Sar</taxon>
        <taxon>Stramenopiles</taxon>
        <taxon>Ochrophyta</taxon>
        <taxon>Bacillariophyta</taxon>
        <taxon>Bacillariophyceae</taxon>
        <taxon>Bacillariophycidae</taxon>
        <taxon>Bacillariales</taxon>
        <taxon>Bacillariaceae</taxon>
        <taxon>Nitzschia</taxon>
    </lineage>
</organism>
<accession>A0A9K3M565</accession>
<name>A0A9K3M565_9STRA</name>
<feature type="domain" description="Tubby C-terminal" evidence="2">
    <location>
        <begin position="200"/>
        <end position="275"/>
    </location>
</feature>
<dbReference type="InterPro" id="IPR000007">
    <property type="entry name" value="Tubby_C"/>
</dbReference>
<reference evidence="3" key="1">
    <citation type="journal article" date="2021" name="Sci. Rep.">
        <title>Diploid genomic architecture of Nitzschia inconspicua, an elite biomass production diatom.</title>
        <authorList>
            <person name="Oliver A."/>
            <person name="Podell S."/>
            <person name="Pinowska A."/>
            <person name="Traller J.C."/>
            <person name="Smith S.R."/>
            <person name="McClure R."/>
            <person name="Beliaev A."/>
            <person name="Bohutskyi P."/>
            <person name="Hill E.A."/>
            <person name="Rabines A."/>
            <person name="Zheng H."/>
            <person name="Allen L.Z."/>
            <person name="Kuo A."/>
            <person name="Grigoriev I.V."/>
            <person name="Allen A.E."/>
            <person name="Hazlebeck D."/>
            <person name="Allen E.E."/>
        </authorList>
    </citation>
    <scope>NUCLEOTIDE SEQUENCE</scope>
    <source>
        <strain evidence="3">Hildebrandi</strain>
    </source>
</reference>
<dbReference type="AlphaFoldDB" id="A0A9K3M565"/>
<evidence type="ECO:0000313" key="3">
    <source>
        <dbReference type="EMBL" id="KAG7373953.1"/>
    </source>
</evidence>
<dbReference type="PANTHER" id="PTHR16517:SF7">
    <property type="entry name" value="PROTEIN KING TUBBY"/>
    <property type="match status" value="1"/>
</dbReference>
<sequence>MIRNFNRSESTKRALSDVRHMSWRSYRSATSFSTSNGPTTEAARQTIHKSNSKQSQGTPIVNHDSSSTRLTIEASLVPSKGSSFRVETVLRRTGSTYTMDLQLPKKKISLFVAELHGQTYVFKSAPQDQPGNIVMGTVCKKPASHTSNNKTTLTYALTHHEPSKKPVKVAYIDYEYPPLFQVLKDSKSRPRRCQVKVVGHNAVKTKEPQGNDGGHRSLDFKGRGREASIKNMQLEDEDGNVVLQMVKWDKDVFHVDFSSPFDAFHAFGFALAQFDM</sequence>
<dbReference type="Pfam" id="PF01167">
    <property type="entry name" value="Tub"/>
    <property type="match status" value="1"/>
</dbReference>
<proteinExistence type="predicted"/>
<dbReference type="EMBL" id="JAGRRH010000001">
    <property type="protein sequence ID" value="KAG7373953.1"/>
    <property type="molecule type" value="Genomic_DNA"/>
</dbReference>
<evidence type="ECO:0000313" key="4">
    <source>
        <dbReference type="Proteomes" id="UP000693970"/>
    </source>
</evidence>
<comment type="caution">
    <text evidence="3">The sequence shown here is derived from an EMBL/GenBank/DDBJ whole genome shotgun (WGS) entry which is preliminary data.</text>
</comment>
<feature type="compositionally biased region" description="Polar residues" evidence="1">
    <location>
        <begin position="52"/>
        <end position="66"/>
    </location>
</feature>
<evidence type="ECO:0000256" key="1">
    <source>
        <dbReference type="SAM" id="MobiDB-lite"/>
    </source>
</evidence>
<protein>
    <submittedName>
        <fullName evidence="3">Tub family protein</fullName>
    </submittedName>
</protein>
<dbReference type="PANTHER" id="PTHR16517">
    <property type="entry name" value="TUBBY-RELATED"/>
    <property type="match status" value="1"/>
</dbReference>
<dbReference type="Proteomes" id="UP000693970">
    <property type="component" value="Unassembled WGS sequence"/>
</dbReference>
<dbReference type="OrthoDB" id="45629at2759"/>
<feature type="region of interest" description="Disordered" evidence="1">
    <location>
        <begin position="29"/>
        <end position="66"/>
    </location>
</feature>